<gene>
    <name evidence="6" type="primary">def</name>
    <name evidence="7" type="ORF">PSAB_02885</name>
</gene>
<dbReference type="SUPFAM" id="SSF56420">
    <property type="entry name" value="Peptide deformylase"/>
    <property type="match status" value="1"/>
</dbReference>
<evidence type="ECO:0000256" key="5">
    <source>
        <dbReference type="ARBA" id="ARBA00023004"/>
    </source>
</evidence>
<dbReference type="InterPro" id="IPR036821">
    <property type="entry name" value="Peptide_deformylase_sf"/>
</dbReference>
<dbReference type="Pfam" id="PF01327">
    <property type="entry name" value="Pep_deformylase"/>
    <property type="match status" value="1"/>
</dbReference>
<comment type="catalytic activity">
    <reaction evidence="6">
        <text>N-terminal N-formyl-L-methionyl-[peptide] + H2O = N-terminal L-methionyl-[peptide] + formate</text>
        <dbReference type="Rhea" id="RHEA:24420"/>
        <dbReference type="Rhea" id="RHEA-COMP:10639"/>
        <dbReference type="Rhea" id="RHEA-COMP:10640"/>
        <dbReference type="ChEBI" id="CHEBI:15377"/>
        <dbReference type="ChEBI" id="CHEBI:15740"/>
        <dbReference type="ChEBI" id="CHEBI:49298"/>
        <dbReference type="ChEBI" id="CHEBI:64731"/>
        <dbReference type="EC" id="3.5.1.88"/>
    </reaction>
</comment>
<evidence type="ECO:0000256" key="2">
    <source>
        <dbReference type="ARBA" id="ARBA00022723"/>
    </source>
</evidence>
<dbReference type="eggNOG" id="COG0242">
    <property type="taxonomic scope" value="Bacteria"/>
</dbReference>
<sequence>MSDAKFTKDYVITMDDIVREGHPALRIITEPVKLPLTEEDRETLLCMLQFLKNSQDEEMAARYKLRSGVGLSANQIGLNKRMFVMYSHDETGALIEHALVNPKIVSHSLAMIYLPDSEGCLSVDRPIQGFVPRYESVKVKAYDLAAGKEVQLRFKGYTSIIIQHEMDHLDGKMFYDRINKENPFKLPQGVPIRSLYDRDED</sequence>
<proteinExistence type="inferred from homology"/>
<reference evidence="7 8" key="1">
    <citation type="journal article" date="2014" name="PLoS Genet.">
        <title>Comparative Genomic Analysis of N2-Fixing and Non-N2-Fixing Paenibacillus spp.: Organization, Evolution and Expression of the Nitrogen Fixation Genes.</title>
        <authorList>
            <person name="Xie J.B."/>
            <person name="Du Z."/>
            <person name="Bai L."/>
            <person name="Tian C."/>
            <person name="Zhang Y."/>
            <person name="Xie J.Y."/>
            <person name="Wang T."/>
            <person name="Liu X."/>
            <person name="Chen X."/>
            <person name="Cheng Q."/>
            <person name="Chen S."/>
            <person name="Li J."/>
        </authorList>
    </citation>
    <scope>NUCLEOTIDE SEQUENCE [LARGE SCALE GENOMIC DNA]</scope>
    <source>
        <strain evidence="7 8">T27</strain>
    </source>
</reference>
<dbReference type="AlphaFoldDB" id="X4ZSX9"/>
<comment type="cofactor">
    <cofactor evidence="6">
        <name>Fe(2+)</name>
        <dbReference type="ChEBI" id="CHEBI:29033"/>
    </cofactor>
    <text evidence="6">Binds 1 Fe(2+) ion.</text>
</comment>
<evidence type="ECO:0000256" key="3">
    <source>
        <dbReference type="ARBA" id="ARBA00022801"/>
    </source>
</evidence>
<dbReference type="PANTHER" id="PTHR10458:SF8">
    <property type="entry name" value="PEPTIDE DEFORMYLASE 2"/>
    <property type="match status" value="1"/>
</dbReference>
<name>X4ZSX9_9BACL</name>
<feature type="binding site" evidence="6">
    <location>
        <position position="168"/>
    </location>
    <ligand>
        <name>Fe cation</name>
        <dbReference type="ChEBI" id="CHEBI:24875"/>
    </ligand>
</feature>
<dbReference type="EMBL" id="CP004078">
    <property type="protein sequence ID" value="AHV95513.1"/>
    <property type="molecule type" value="Genomic_DNA"/>
</dbReference>
<dbReference type="Proteomes" id="UP000019772">
    <property type="component" value="Chromosome"/>
</dbReference>
<dbReference type="GO" id="GO:0046872">
    <property type="term" value="F:metal ion binding"/>
    <property type="evidence" value="ECO:0007669"/>
    <property type="project" value="UniProtKB-KW"/>
</dbReference>
<dbReference type="HOGENOM" id="CLU_061901_4_0_9"/>
<evidence type="ECO:0000256" key="4">
    <source>
        <dbReference type="ARBA" id="ARBA00022917"/>
    </source>
</evidence>
<keyword evidence="2 6" id="KW-0479">Metal-binding</keyword>
<dbReference type="PANTHER" id="PTHR10458">
    <property type="entry name" value="PEPTIDE DEFORMYLASE"/>
    <property type="match status" value="1"/>
</dbReference>
<dbReference type="PATRIC" id="fig|1268072.3.peg.605"/>
<dbReference type="FunFam" id="3.90.45.10:FF:000002">
    <property type="entry name" value="Peptide deformylase"/>
    <property type="match status" value="1"/>
</dbReference>
<dbReference type="PRINTS" id="PR01576">
    <property type="entry name" value="PDEFORMYLASE"/>
</dbReference>
<accession>X4ZSX9</accession>
<dbReference type="CDD" id="cd00487">
    <property type="entry name" value="Pep_deformylase"/>
    <property type="match status" value="1"/>
</dbReference>
<comment type="similarity">
    <text evidence="1 6">Belongs to the polypeptide deformylase family.</text>
</comment>
<evidence type="ECO:0000256" key="6">
    <source>
        <dbReference type="HAMAP-Rule" id="MF_00163"/>
    </source>
</evidence>
<keyword evidence="8" id="KW-1185">Reference proteome</keyword>
<dbReference type="NCBIfam" id="TIGR00079">
    <property type="entry name" value="pept_deformyl"/>
    <property type="match status" value="1"/>
</dbReference>
<keyword evidence="5 6" id="KW-0408">Iron</keyword>
<evidence type="ECO:0000313" key="8">
    <source>
        <dbReference type="Proteomes" id="UP000019772"/>
    </source>
</evidence>
<dbReference type="EC" id="3.5.1.88" evidence="6"/>
<evidence type="ECO:0000313" key="7">
    <source>
        <dbReference type="EMBL" id="AHV95513.1"/>
    </source>
</evidence>
<keyword evidence="4 6" id="KW-0648">Protein biosynthesis</keyword>
<keyword evidence="3 6" id="KW-0378">Hydrolase</keyword>
<organism evidence="7 8">
    <name type="scientific">Paenibacillus sabinae T27</name>
    <dbReference type="NCBI Taxonomy" id="1268072"/>
    <lineage>
        <taxon>Bacteria</taxon>
        <taxon>Bacillati</taxon>
        <taxon>Bacillota</taxon>
        <taxon>Bacilli</taxon>
        <taxon>Bacillales</taxon>
        <taxon>Paenibacillaceae</taxon>
        <taxon>Paenibacillus</taxon>
    </lineage>
</organism>
<comment type="function">
    <text evidence="6">Removes the formyl group from the N-terminal Met of newly synthesized proteins. Requires at least a dipeptide for an efficient rate of reaction. N-terminal L-methionine is a prerequisite for activity but the enzyme has broad specificity at other positions.</text>
</comment>
<feature type="active site" evidence="6">
    <location>
        <position position="165"/>
    </location>
</feature>
<dbReference type="GO" id="GO:0042586">
    <property type="term" value="F:peptide deformylase activity"/>
    <property type="evidence" value="ECO:0007669"/>
    <property type="project" value="UniProtKB-UniRule"/>
</dbReference>
<dbReference type="Gene3D" id="3.90.45.10">
    <property type="entry name" value="Peptide deformylase"/>
    <property type="match status" value="1"/>
</dbReference>
<dbReference type="STRING" id="1268072.PSAB_02885"/>
<dbReference type="HAMAP" id="MF_00163">
    <property type="entry name" value="Pep_deformylase"/>
    <property type="match status" value="1"/>
</dbReference>
<evidence type="ECO:0000256" key="1">
    <source>
        <dbReference type="ARBA" id="ARBA00010759"/>
    </source>
</evidence>
<feature type="binding site" evidence="6">
    <location>
        <position position="164"/>
    </location>
    <ligand>
        <name>Fe cation</name>
        <dbReference type="ChEBI" id="CHEBI:24875"/>
    </ligand>
</feature>
<feature type="binding site" evidence="6">
    <location>
        <position position="120"/>
    </location>
    <ligand>
        <name>Fe cation</name>
        <dbReference type="ChEBI" id="CHEBI:24875"/>
    </ligand>
</feature>
<dbReference type="GO" id="GO:0006412">
    <property type="term" value="P:translation"/>
    <property type="evidence" value="ECO:0007669"/>
    <property type="project" value="UniProtKB-UniRule"/>
</dbReference>
<dbReference type="KEGG" id="psab:PSAB_02885"/>
<dbReference type="InterPro" id="IPR023635">
    <property type="entry name" value="Peptide_deformylase"/>
</dbReference>
<protein>
    <recommendedName>
        <fullName evidence="6">Peptide deformylase</fullName>
        <shortName evidence="6">PDF</shortName>
        <ecNumber evidence="6">3.5.1.88</ecNumber>
    </recommendedName>
    <alternativeName>
        <fullName evidence="6">Polypeptide deformylase</fullName>
    </alternativeName>
</protein>